<dbReference type="PANTHER" id="PTHR24252">
    <property type="entry name" value="ACROSIN-RELATED"/>
    <property type="match status" value="1"/>
</dbReference>
<keyword evidence="9" id="KW-0391">Immunity</keyword>
<dbReference type="PRINTS" id="PR00722">
    <property type="entry name" value="CHYMOTRYPSIN"/>
</dbReference>
<comment type="subcellular location">
    <subcellularLocation>
        <location evidence="1">Membrane</location>
        <topology evidence="1">Single-pass type II membrane protein</topology>
    </subcellularLocation>
    <subcellularLocation>
        <location evidence="2">Secreted</location>
    </subcellularLocation>
</comment>
<dbReference type="PROSITE" id="PS00135">
    <property type="entry name" value="TRYPSIN_SER"/>
    <property type="match status" value="3"/>
</dbReference>
<evidence type="ECO:0000256" key="9">
    <source>
        <dbReference type="ARBA" id="ARBA00022859"/>
    </source>
</evidence>
<evidence type="ECO:0000256" key="8">
    <source>
        <dbReference type="ARBA" id="ARBA00022825"/>
    </source>
</evidence>
<feature type="region of interest" description="Disordered" evidence="14">
    <location>
        <begin position="1126"/>
        <end position="1172"/>
    </location>
</feature>
<keyword evidence="10" id="KW-0812">Transmembrane</keyword>
<evidence type="ECO:0000313" key="16">
    <source>
        <dbReference type="Proteomes" id="UP000076408"/>
    </source>
</evidence>
<evidence type="ECO:0000256" key="1">
    <source>
        <dbReference type="ARBA" id="ARBA00004606"/>
    </source>
</evidence>
<dbReference type="SMART" id="SM00680">
    <property type="entry name" value="CLIP"/>
    <property type="match status" value="3"/>
</dbReference>
<evidence type="ECO:0000256" key="3">
    <source>
        <dbReference type="ARBA" id="ARBA00022525"/>
    </source>
</evidence>
<dbReference type="VEuPathDB" id="VectorBase:ASTE007537"/>
<accession>A0A182Y445</accession>
<proteinExistence type="inferred from homology"/>
<dbReference type="InterPro" id="IPR001314">
    <property type="entry name" value="Peptidase_S1A"/>
</dbReference>
<dbReference type="InterPro" id="IPR033116">
    <property type="entry name" value="TRYPSIN_SER"/>
</dbReference>
<dbReference type="GO" id="GO:0005576">
    <property type="term" value="C:extracellular region"/>
    <property type="evidence" value="ECO:0007669"/>
    <property type="project" value="UniProtKB-SubCell"/>
</dbReference>
<evidence type="ECO:0000256" key="11">
    <source>
        <dbReference type="ARBA" id="ARBA00023157"/>
    </source>
</evidence>
<feature type="compositionally biased region" description="Pro residues" evidence="14">
    <location>
        <begin position="1126"/>
        <end position="1160"/>
    </location>
</feature>
<dbReference type="GO" id="GO:0004252">
    <property type="term" value="F:serine-type endopeptidase activity"/>
    <property type="evidence" value="ECO:0007669"/>
    <property type="project" value="InterPro"/>
</dbReference>
<dbReference type="CDD" id="cd00190">
    <property type="entry name" value="Tryp_SPc"/>
    <property type="match status" value="3"/>
</dbReference>
<dbReference type="VEuPathDB" id="VectorBase:ASTEI20_041847"/>
<name>A0A182Y445_ANOST</name>
<dbReference type="InterPro" id="IPR022700">
    <property type="entry name" value="CLIP"/>
</dbReference>
<evidence type="ECO:0000256" key="5">
    <source>
        <dbReference type="ARBA" id="ARBA00022670"/>
    </source>
</evidence>
<evidence type="ECO:0000256" key="12">
    <source>
        <dbReference type="ARBA" id="ARBA00023180"/>
    </source>
</evidence>
<dbReference type="Gene3D" id="3.30.1640.30">
    <property type="match status" value="3"/>
</dbReference>
<keyword evidence="3" id="KW-0964">Secreted</keyword>
<evidence type="ECO:0000256" key="4">
    <source>
        <dbReference type="ARBA" id="ARBA00022588"/>
    </source>
</evidence>
<dbReference type="PROSITE" id="PS00134">
    <property type="entry name" value="TRYPSIN_HIS"/>
    <property type="match status" value="2"/>
</dbReference>
<dbReference type="InterPro" id="IPR001254">
    <property type="entry name" value="Trypsin_dom"/>
</dbReference>
<dbReference type="FunFam" id="2.40.10.10:FF:000006">
    <property type="entry name" value="Serine proteinase stubble"/>
    <property type="match status" value="2"/>
</dbReference>
<keyword evidence="7" id="KW-0378">Hydrolase</keyword>
<evidence type="ECO:0000256" key="6">
    <source>
        <dbReference type="ARBA" id="ARBA00022729"/>
    </source>
</evidence>
<dbReference type="InterPro" id="IPR043504">
    <property type="entry name" value="Peptidase_S1_PA_chymotrypsin"/>
</dbReference>
<sequence>MSVGSCPAAYQLNINPFGFFGAAPRGCQNFLGFGSVCCSIAAGSNPALPNYPFQPSVISTTSTTVKTAERYPSTTPAPAYITRPRPVPITSTTGRSTTIRSTTPVILQTRLRNSPSFETPAVLLTPEQGCGVSDVEHNRVVGGVPAALNGWPWMALVGYEEAFGDIEFRCGGSLITDRHVLSAAHCILPTLSVVRLGEHDMDNQTESAHVDVPVYKYISHPSYDTFDGHSDLAILYLSETVKFNTQIKPICLPTTDPVRSADFTGYNPFIAGWGRTKETGFEAKVLQELQIPILENEECSQLYKKIRKLFSQKQFNDAVLCAGRLEGGKDSCQGDSGGPLMLPYLVNRKFHYFQIGVVSYGVGCAHAEIPGVYTRVAKFVDWIGICLNRLQTTTPFPFITLPPNFTFPASTVSSTIPFTPLTSPSLTFSTGTPSTGQPLTSTTFATASPTVPLTFSTTAVTATIPVSSFTSTTFNTQASTFSTVGTTFPTNPITNPVLTSTPSTPLFPTVTFTNPPTGSTIPGAILTSTLPPVTPVTGLSPLPTFPTFLSTINPPILTSTVPTTITQTSVSCPSIPPTCPPSVLTSTTFSGFDPMPSIDPRQIYNGCDSCLTPNAQNGICIVYGNCDFILQLLIRNANLRDPTIENYVVQSVCGYSDVTPMVCCPTLIFANQGSNTTASFTNPQTVATSAPGLFFFASISGGASRPDVGTVAPSSSSSSTIRLPTNDADLCGMSNATHTRVVGGVDAQLNAWPWMAALGYRSSSFELNTGPRFLCGGTLITTVHVLTVAHCIQTGLYFVRLGEHDITSDQDGASPVDVYIQRWLVHERYNEKAIYNDIALILLQKSVTITDAIRPICLPLEAKQRTKDVTYYAPFIAGWGAVSFNGPSATKLQEAQVVVLPADQCAFNYKLYFPGQIFDDTVLCAGFPQGGKDSCQGDSGGPLMLPELSSNGQYYYYTLIGLVSYGYECARAGFPAGRSCTTPNRQIGVCQVFQYCASLIRLYQYNRNQETVNFLLASQRSCGNRNYNGSPVLCCSDGVEYDSTTTSSPFVEVTSAAPLRTADCVGPDNREGYCISIRSCPSVLNEFIQRQRDPVYVQYIQRSNAVCNYIQPNVCCPLQGVTPAPPAPPTAAPTVPPTAPPPPPPAPVTEAPPPPPPSPASGPAELLTPETGCGNSIVQHNRVVGGVPAELNGWPWMALVGYKNALGEVSFKCGGSLITKRHVLTAAHCIRRDLSSVRLGEHDTSTDVEANHVDVPVVRYESHPSYDKKDGHTDLAVLYMEFEVQFSDAIKPICLPLSDTIRSKNFIGFTPFVAGWGRTQEGGKSANVLQELQIPIIANDECRTLYDKIGKVFSQKQFDNAVMCAGVIEGGKDSCQGDSGGPLMLPQRFGTDFYYFQVGIVSYGIGCARAEVPGVYTRVASFVDWIQQKVAEPL</sequence>
<dbReference type="InterPro" id="IPR018114">
    <property type="entry name" value="TRYPSIN_HIS"/>
</dbReference>
<protein>
    <recommendedName>
        <fullName evidence="17">CLIP domain-containing serine protease</fullName>
    </recommendedName>
</protein>
<dbReference type="VEuPathDB" id="VectorBase:ASTEI03231"/>
<dbReference type="VEuPathDB" id="VectorBase:ASTEI20_045855"/>
<dbReference type="SMART" id="SM00020">
    <property type="entry name" value="Tryp_SPc"/>
    <property type="match status" value="3"/>
</dbReference>
<dbReference type="GO" id="GO:0006508">
    <property type="term" value="P:proteolysis"/>
    <property type="evidence" value="ECO:0007669"/>
    <property type="project" value="UniProtKB-KW"/>
</dbReference>
<keyword evidence="5" id="KW-0645">Protease</keyword>
<keyword evidence="4" id="KW-0399">Innate immunity</keyword>
<keyword evidence="16" id="KW-1185">Reference proteome</keyword>
<dbReference type="Pfam" id="PF12032">
    <property type="entry name" value="CLIP"/>
    <property type="match status" value="3"/>
</dbReference>
<feature type="region of interest" description="Disordered" evidence="14">
    <location>
        <begin position="64"/>
        <end position="95"/>
    </location>
</feature>
<evidence type="ECO:0000256" key="10">
    <source>
        <dbReference type="ARBA" id="ARBA00022968"/>
    </source>
</evidence>
<dbReference type="EnsemblMetazoa" id="ASTEI03231-RA">
    <property type="protein sequence ID" value="ASTEI03231-PA"/>
    <property type="gene ID" value="ASTEI03231"/>
</dbReference>
<dbReference type="GO" id="GO:0045087">
    <property type="term" value="P:innate immune response"/>
    <property type="evidence" value="ECO:0007669"/>
    <property type="project" value="UniProtKB-KW"/>
</dbReference>
<dbReference type="PROSITE" id="PS51888">
    <property type="entry name" value="CLIP"/>
    <property type="match status" value="3"/>
</dbReference>
<evidence type="ECO:0000256" key="7">
    <source>
        <dbReference type="ARBA" id="ARBA00022801"/>
    </source>
</evidence>
<dbReference type="PANTHER" id="PTHR24252:SF7">
    <property type="entry name" value="HYALIN"/>
    <property type="match status" value="1"/>
</dbReference>
<evidence type="ECO:0000256" key="14">
    <source>
        <dbReference type="SAM" id="MobiDB-lite"/>
    </source>
</evidence>
<keyword evidence="10" id="KW-0735">Signal-anchor</keyword>
<dbReference type="Gene3D" id="2.40.10.10">
    <property type="entry name" value="Trypsin-like serine proteases"/>
    <property type="match status" value="6"/>
</dbReference>
<evidence type="ECO:0008006" key="17">
    <source>
        <dbReference type="Google" id="ProtNLM"/>
    </source>
</evidence>
<dbReference type="PROSITE" id="PS50240">
    <property type="entry name" value="TRYPSIN_DOM"/>
    <property type="match status" value="3"/>
</dbReference>
<dbReference type="Pfam" id="PF00089">
    <property type="entry name" value="Trypsin"/>
    <property type="match status" value="3"/>
</dbReference>
<keyword evidence="12" id="KW-0325">Glycoprotein</keyword>
<dbReference type="InterPro" id="IPR038565">
    <property type="entry name" value="CLIP_sf"/>
</dbReference>
<evidence type="ECO:0000256" key="2">
    <source>
        <dbReference type="ARBA" id="ARBA00004613"/>
    </source>
</evidence>
<dbReference type="VEuPathDB" id="VectorBase:ASTEI20_041767"/>
<reference evidence="16" key="1">
    <citation type="journal article" date="2014" name="Genome Biol.">
        <title>Genome analysis of a major urban malaria vector mosquito, Anopheles stephensi.</title>
        <authorList>
            <person name="Jiang X."/>
            <person name="Peery A."/>
            <person name="Hall A.B."/>
            <person name="Sharma A."/>
            <person name="Chen X.G."/>
            <person name="Waterhouse R.M."/>
            <person name="Komissarov A."/>
            <person name="Riehle M.M."/>
            <person name="Shouche Y."/>
            <person name="Sharakhova M.V."/>
            <person name="Lawson D."/>
            <person name="Pakpour N."/>
            <person name="Arensburger P."/>
            <person name="Davidson V.L."/>
            <person name="Eiglmeier K."/>
            <person name="Emrich S."/>
            <person name="George P."/>
            <person name="Kennedy R.C."/>
            <person name="Mane S.P."/>
            <person name="Maslen G."/>
            <person name="Oringanje C."/>
            <person name="Qi Y."/>
            <person name="Settlage R."/>
            <person name="Tojo M."/>
            <person name="Tubio J.M."/>
            <person name="Unger M.F."/>
            <person name="Wang B."/>
            <person name="Vernick K.D."/>
            <person name="Ribeiro J.M."/>
            <person name="James A.A."/>
            <person name="Michel K."/>
            <person name="Riehle M.A."/>
            <person name="Luckhart S."/>
            <person name="Sharakhov I.V."/>
            <person name="Tu Z."/>
        </authorList>
    </citation>
    <scope>NUCLEOTIDE SEQUENCE [LARGE SCALE GENOMIC DNA]</scope>
    <source>
        <strain evidence="16">Indian</strain>
    </source>
</reference>
<reference evidence="15" key="2">
    <citation type="submission" date="2020-05" db="UniProtKB">
        <authorList>
            <consortium name="EnsemblMetazoa"/>
        </authorList>
    </citation>
    <scope>IDENTIFICATION</scope>
    <source>
        <strain evidence="15">Indian</strain>
    </source>
</reference>
<dbReference type="OMA" id="YNQATER"/>
<keyword evidence="11" id="KW-1015">Disulfide bond</keyword>
<keyword evidence="8" id="KW-0720">Serine protease</keyword>
<dbReference type="InterPro" id="IPR009003">
    <property type="entry name" value="Peptidase_S1_PA"/>
</dbReference>
<dbReference type="GO" id="GO:0016020">
    <property type="term" value="C:membrane"/>
    <property type="evidence" value="ECO:0007669"/>
    <property type="project" value="UniProtKB-SubCell"/>
</dbReference>
<keyword evidence="6" id="KW-0732">Signal</keyword>
<dbReference type="VEuPathDB" id="VectorBase:ASTE007534"/>
<organism evidence="15 16">
    <name type="scientific">Anopheles stephensi</name>
    <name type="common">Indo-Pakistan malaria mosquito</name>
    <dbReference type="NCBI Taxonomy" id="30069"/>
    <lineage>
        <taxon>Eukaryota</taxon>
        <taxon>Metazoa</taxon>
        <taxon>Ecdysozoa</taxon>
        <taxon>Arthropoda</taxon>
        <taxon>Hexapoda</taxon>
        <taxon>Insecta</taxon>
        <taxon>Pterygota</taxon>
        <taxon>Neoptera</taxon>
        <taxon>Endopterygota</taxon>
        <taxon>Diptera</taxon>
        <taxon>Nematocera</taxon>
        <taxon>Culicoidea</taxon>
        <taxon>Culicidae</taxon>
        <taxon>Anophelinae</taxon>
        <taxon>Anopheles</taxon>
    </lineage>
</organism>
<dbReference type="STRING" id="30069.A0A182Y445"/>
<evidence type="ECO:0000313" key="15">
    <source>
        <dbReference type="EnsemblMetazoa" id="ASTEI03231-PA"/>
    </source>
</evidence>
<evidence type="ECO:0000256" key="13">
    <source>
        <dbReference type="ARBA" id="ARBA00024195"/>
    </source>
</evidence>
<dbReference type="SUPFAM" id="SSF50494">
    <property type="entry name" value="Trypsin-like serine proteases"/>
    <property type="match status" value="3"/>
</dbReference>
<dbReference type="Proteomes" id="UP000076408">
    <property type="component" value="Unassembled WGS sequence"/>
</dbReference>
<dbReference type="FunFam" id="2.40.10.10:FF:000028">
    <property type="entry name" value="Serine protease easter"/>
    <property type="match status" value="1"/>
</dbReference>
<comment type="similarity">
    <text evidence="13">Belongs to the peptidase S1 family. CLIP subfamily.</text>
</comment>